<dbReference type="EMBL" id="JAVDTT010000002">
    <property type="protein sequence ID" value="MDR6842073.1"/>
    <property type="molecule type" value="Genomic_DNA"/>
</dbReference>
<accession>A0ABU1RTH2</accession>
<feature type="transmembrane region" description="Helical" evidence="6">
    <location>
        <begin position="127"/>
        <end position="152"/>
    </location>
</feature>
<organism evidence="9 10">
    <name type="scientific">Pseudoxanthomonas sacheonensis</name>
    <dbReference type="NCBI Taxonomy" id="443615"/>
    <lineage>
        <taxon>Bacteria</taxon>
        <taxon>Pseudomonadati</taxon>
        <taxon>Pseudomonadota</taxon>
        <taxon>Gammaproteobacteria</taxon>
        <taxon>Lysobacterales</taxon>
        <taxon>Lysobacteraceae</taxon>
        <taxon>Pseudoxanthomonas</taxon>
    </lineage>
</organism>
<name>A0ABU1RTH2_9GAMM</name>
<proteinExistence type="predicted"/>
<dbReference type="Pfam" id="PF14237">
    <property type="entry name" value="GYF_2"/>
    <property type="match status" value="1"/>
</dbReference>
<evidence type="ECO:0000256" key="3">
    <source>
        <dbReference type="ARBA" id="ARBA00022692"/>
    </source>
</evidence>
<keyword evidence="5 6" id="KW-0472">Membrane</keyword>
<sequence>MQNWYYADADRQRQGPLSADELTQRFHQGQLRLDTLVWRDGMADWQPLRDFTGELALHQAPAETFYTPVEPVAAAKPADETTSAFADSSARADSPYAPPSATLTSDEAFYGGGEVVYAGFWKRVAAYLIDAFVIGIATQVVQLVVMGVFFGISASSMSNPETMFASGTGILFVAALYLVPLAMNAAYYAAFHASSKQATLGKMAVGIKVVRTDGTRISLARGVGRFFATILSSLIIGIGFLMAAFTERKQALHDMVCDTLVVDKWAYTAHPEWQKRELGTVTVVILAIFGVLMLAVLAVFALAIGMAASAGNWN</sequence>
<dbReference type="InterPro" id="IPR051791">
    <property type="entry name" value="Pra-immunoreactive"/>
</dbReference>
<evidence type="ECO:0000256" key="2">
    <source>
        <dbReference type="ARBA" id="ARBA00022475"/>
    </source>
</evidence>
<evidence type="ECO:0000256" key="1">
    <source>
        <dbReference type="ARBA" id="ARBA00004651"/>
    </source>
</evidence>
<keyword evidence="3 6" id="KW-0812">Transmembrane</keyword>
<evidence type="ECO:0000259" key="7">
    <source>
        <dbReference type="Pfam" id="PF06271"/>
    </source>
</evidence>
<dbReference type="InterPro" id="IPR010432">
    <property type="entry name" value="RDD"/>
</dbReference>
<comment type="subcellular location">
    <subcellularLocation>
        <location evidence="1">Cell membrane</location>
        <topology evidence="1">Multi-pass membrane protein</topology>
    </subcellularLocation>
</comment>
<dbReference type="RefSeq" id="WP_310093476.1">
    <property type="nucleotide sequence ID" value="NZ_JAVDTT010000002.1"/>
</dbReference>
<feature type="transmembrane region" description="Helical" evidence="6">
    <location>
        <begin position="226"/>
        <end position="245"/>
    </location>
</feature>
<feature type="transmembrane region" description="Helical" evidence="6">
    <location>
        <begin position="283"/>
        <end position="308"/>
    </location>
</feature>
<dbReference type="InterPro" id="IPR025640">
    <property type="entry name" value="GYF_2"/>
</dbReference>
<dbReference type="Gene3D" id="3.30.1490.40">
    <property type="match status" value="1"/>
</dbReference>
<keyword evidence="2" id="KW-1003">Cell membrane</keyword>
<dbReference type="Pfam" id="PF06271">
    <property type="entry name" value="RDD"/>
    <property type="match status" value="1"/>
</dbReference>
<reference evidence="9 10" key="1">
    <citation type="submission" date="2023-07" db="EMBL/GenBank/DDBJ databases">
        <title>Sorghum-associated microbial communities from plants grown in Nebraska, USA.</title>
        <authorList>
            <person name="Schachtman D."/>
        </authorList>
    </citation>
    <scope>NUCLEOTIDE SEQUENCE [LARGE SCALE GENOMIC DNA]</scope>
    <source>
        <strain evidence="9 10">BE107</strain>
    </source>
</reference>
<dbReference type="SUPFAM" id="SSF55277">
    <property type="entry name" value="GYF domain"/>
    <property type="match status" value="1"/>
</dbReference>
<feature type="domain" description="RDD" evidence="7">
    <location>
        <begin position="117"/>
        <end position="257"/>
    </location>
</feature>
<evidence type="ECO:0000259" key="8">
    <source>
        <dbReference type="Pfam" id="PF14237"/>
    </source>
</evidence>
<keyword evidence="4 6" id="KW-1133">Transmembrane helix</keyword>
<dbReference type="Proteomes" id="UP001254759">
    <property type="component" value="Unassembled WGS sequence"/>
</dbReference>
<feature type="transmembrane region" description="Helical" evidence="6">
    <location>
        <begin position="164"/>
        <end position="190"/>
    </location>
</feature>
<gene>
    <name evidence="9" type="ORF">J2W94_002358</name>
</gene>
<dbReference type="PANTHER" id="PTHR36115">
    <property type="entry name" value="PROLINE-RICH ANTIGEN HOMOLOG-RELATED"/>
    <property type="match status" value="1"/>
</dbReference>
<evidence type="ECO:0000256" key="6">
    <source>
        <dbReference type="SAM" id="Phobius"/>
    </source>
</evidence>
<dbReference type="InterPro" id="IPR035445">
    <property type="entry name" value="GYF-like_dom_sf"/>
</dbReference>
<evidence type="ECO:0000256" key="5">
    <source>
        <dbReference type="ARBA" id="ARBA00023136"/>
    </source>
</evidence>
<comment type="caution">
    <text evidence="9">The sequence shown here is derived from an EMBL/GenBank/DDBJ whole genome shotgun (WGS) entry which is preliminary data.</text>
</comment>
<evidence type="ECO:0000313" key="9">
    <source>
        <dbReference type="EMBL" id="MDR6842073.1"/>
    </source>
</evidence>
<feature type="domain" description="GYF" evidence="8">
    <location>
        <begin position="4"/>
        <end position="51"/>
    </location>
</feature>
<keyword evidence="10" id="KW-1185">Reference proteome</keyword>
<evidence type="ECO:0000256" key="4">
    <source>
        <dbReference type="ARBA" id="ARBA00022989"/>
    </source>
</evidence>
<evidence type="ECO:0000313" key="10">
    <source>
        <dbReference type="Proteomes" id="UP001254759"/>
    </source>
</evidence>
<protein>
    <submittedName>
        <fullName evidence="9">RDD family membrane protein YckC</fullName>
    </submittedName>
</protein>
<dbReference type="PANTHER" id="PTHR36115:SF6">
    <property type="entry name" value="PROLINE-RICH ANTIGEN HOMOLOG"/>
    <property type="match status" value="1"/>
</dbReference>